<keyword evidence="6" id="KW-1185">Reference proteome</keyword>
<dbReference type="RefSeq" id="WP_237867875.1">
    <property type="nucleotide sequence ID" value="NZ_JAKLTR010000001.1"/>
</dbReference>
<evidence type="ECO:0000256" key="1">
    <source>
        <dbReference type="ARBA" id="ARBA00010923"/>
    </source>
</evidence>
<evidence type="ECO:0000259" key="4">
    <source>
        <dbReference type="Pfam" id="PF01420"/>
    </source>
</evidence>
<dbReference type="EMBL" id="JAKLTR010000001">
    <property type="protein sequence ID" value="MCG2612646.1"/>
    <property type="molecule type" value="Genomic_DNA"/>
</dbReference>
<accession>A0ABS9KK08</accession>
<feature type="domain" description="Type I restriction modification DNA specificity" evidence="4">
    <location>
        <begin position="2"/>
        <end position="166"/>
    </location>
</feature>
<dbReference type="Gene3D" id="3.90.220.20">
    <property type="entry name" value="DNA methylase specificity domains"/>
    <property type="match status" value="1"/>
</dbReference>
<comment type="similarity">
    <text evidence="1">Belongs to the type-I restriction system S methylase family.</text>
</comment>
<keyword evidence="5" id="KW-0255">Endonuclease</keyword>
<evidence type="ECO:0000313" key="6">
    <source>
        <dbReference type="Proteomes" id="UP001165367"/>
    </source>
</evidence>
<dbReference type="InterPro" id="IPR052021">
    <property type="entry name" value="Type-I_RS_S_subunit"/>
</dbReference>
<dbReference type="GO" id="GO:0004519">
    <property type="term" value="F:endonuclease activity"/>
    <property type="evidence" value="ECO:0007669"/>
    <property type="project" value="UniProtKB-KW"/>
</dbReference>
<organism evidence="5 6">
    <name type="scientific">Terrimonas ginsenosidimutans</name>
    <dbReference type="NCBI Taxonomy" id="2908004"/>
    <lineage>
        <taxon>Bacteria</taxon>
        <taxon>Pseudomonadati</taxon>
        <taxon>Bacteroidota</taxon>
        <taxon>Chitinophagia</taxon>
        <taxon>Chitinophagales</taxon>
        <taxon>Chitinophagaceae</taxon>
        <taxon>Terrimonas</taxon>
    </lineage>
</organism>
<gene>
    <name evidence="5" type="ORF">LZZ85_00080</name>
</gene>
<reference evidence="5" key="1">
    <citation type="submission" date="2022-01" db="EMBL/GenBank/DDBJ databases">
        <authorList>
            <person name="Jo J.-H."/>
            <person name="Im W.-T."/>
        </authorList>
    </citation>
    <scope>NUCLEOTIDE SEQUENCE</scope>
    <source>
        <strain evidence="5">NA20</strain>
    </source>
</reference>
<dbReference type="SUPFAM" id="SSF116734">
    <property type="entry name" value="DNA methylase specificity domain"/>
    <property type="match status" value="1"/>
</dbReference>
<keyword evidence="5" id="KW-0378">Hydrolase</keyword>
<evidence type="ECO:0000256" key="3">
    <source>
        <dbReference type="ARBA" id="ARBA00023125"/>
    </source>
</evidence>
<dbReference type="InterPro" id="IPR044946">
    <property type="entry name" value="Restrct_endonuc_typeI_TRD_sf"/>
</dbReference>
<sequence length="193" mass="21600">MKRIVDLVTAFTGHTLRGRMENDPNGDCAIVQAKDLTTSGVVKFRNTPYQIKLKQVPAAQLLQRGDILVLSKGTNNKALLYDSQFASAAATSAFTVLRITTNQIKPAFLAWYINSPQAQEYFSTQRAGTTTLNLSKKAIEELPVPVPPLLKQELMIKLVKQHELYSSLVDEYQQQLQLLVNNLLNNRLNDKTV</sequence>
<keyword evidence="3" id="KW-0238">DNA-binding</keyword>
<dbReference type="Proteomes" id="UP001165367">
    <property type="component" value="Unassembled WGS sequence"/>
</dbReference>
<dbReference type="GO" id="GO:0016787">
    <property type="term" value="F:hydrolase activity"/>
    <property type="evidence" value="ECO:0007669"/>
    <property type="project" value="UniProtKB-KW"/>
</dbReference>
<protein>
    <submittedName>
        <fullName evidence="5">Restriction endonuclease subunit S</fullName>
        <ecNumber evidence="5">3.1.21.-</ecNumber>
    </submittedName>
</protein>
<dbReference type="PANTHER" id="PTHR30408">
    <property type="entry name" value="TYPE-1 RESTRICTION ENZYME ECOKI SPECIFICITY PROTEIN"/>
    <property type="match status" value="1"/>
</dbReference>
<evidence type="ECO:0000256" key="2">
    <source>
        <dbReference type="ARBA" id="ARBA00022747"/>
    </source>
</evidence>
<comment type="caution">
    <text evidence="5">The sequence shown here is derived from an EMBL/GenBank/DDBJ whole genome shotgun (WGS) entry which is preliminary data.</text>
</comment>
<dbReference type="Pfam" id="PF01420">
    <property type="entry name" value="Methylase_S"/>
    <property type="match status" value="1"/>
</dbReference>
<keyword evidence="5" id="KW-0540">Nuclease</keyword>
<keyword evidence="2" id="KW-0680">Restriction system</keyword>
<dbReference type="InterPro" id="IPR000055">
    <property type="entry name" value="Restrct_endonuc_typeI_TRD"/>
</dbReference>
<evidence type="ECO:0000313" key="5">
    <source>
        <dbReference type="EMBL" id="MCG2612646.1"/>
    </source>
</evidence>
<dbReference type="EC" id="3.1.21.-" evidence="5"/>
<name>A0ABS9KK08_9BACT</name>
<proteinExistence type="inferred from homology"/>
<dbReference type="PANTHER" id="PTHR30408:SF12">
    <property type="entry name" value="TYPE I RESTRICTION ENZYME MJAVIII SPECIFICITY SUBUNIT"/>
    <property type="match status" value="1"/>
</dbReference>